<evidence type="ECO:0000259" key="10">
    <source>
        <dbReference type="PROSITE" id="PS51371"/>
    </source>
</evidence>
<keyword evidence="6 9" id="KW-1133">Transmembrane helix</keyword>
<keyword evidence="9" id="KW-0479">Metal-binding</keyword>
<gene>
    <name evidence="11" type="ORF">VL20_2600</name>
</gene>
<dbReference type="RefSeq" id="WP_052276493.1">
    <property type="nucleotide sequence ID" value="NZ_CP011339.1"/>
</dbReference>
<evidence type="ECO:0000256" key="3">
    <source>
        <dbReference type="ARBA" id="ARBA00022448"/>
    </source>
</evidence>
<dbReference type="SMART" id="SM00116">
    <property type="entry name" value="CBS"/>
    <property type="match status" value="2"/>
</dbReference>
<dbReference type="SUPFAM" id="SSF54631">
    <property type="entry name" value="CBS-domain pair"/>
    <property type="match status" value="1"/>
</dbReference>
<sequence>MNNTEIDFPKGSKSDLRDVITNQLLIFLEAQNYDAAKTLLIPVASVDIAEAIADLPKTLQIIAFRLLNKSQAIDVYEHLDRNTQYLLIEKFKNAEANEIINNMSPDDRVKLFDELPPQLARTLVAQLSPEERELNALLFGYSADTAGRIMTPKYIYVKETITANEAQAKIRNLADKIEVAYYIYVTDNNKRLQGTLSLKDLIVAKPEAIISEIMNRNIIYAYTDTDQEEVAKLIQRYDLLALPIVDKDENLLGVVTVDDVIDILEEEATEDIYKMGAINTESDDQNYFKLGLYKITKKRIPWLLILLITNSGTVFLMSNFEEVLEEVVALAFFTPLLIDAGGNIGAQSSTVVIRGLSTDELRDKKPFSIIVKELITGGLLGIILAVIVIAMIFVFLGKPEIGFIVGISLIAISIIAATTGTALPFVFNKMGFDPALMSAPFITTVVDVLGIFIYFSIAQLILKESLRN</sequence>
<comment type="caution">
    <text evidence="9">Lacks conserved residue(s) required for the propagation of feature annotation.</text>
</comment>
<keyword evidence="3 9" id="KW-0813">Transport</keyword>
<name>A0A0K1S0Z1_9CHRO</name>
<protein>
    <recommendedName>
        <fullName evidence="9">Magnesium transporter MgtE</fullName>
    </recommendedName>
</protein>
<dbReference type="GO" id="GO:0005886">
    <property type="term" value="C:plasma membrane"/>
    <property type="evidence" value="ECO:0007669"/>
    <property type="project" value="UniProtKB-SubCell"/>
</dbReference>
<dbReference type="InterPro" id="IPR000644">
    <property type="entry name" value="CBS_dom"/>
</dbReference>
<keyword evidence="8" id="KW-0129">CBS domain</keyword>
<dbReference type="PATRIC" id="fig|1638788.3.peg.2608"/>
<dbReference type="InterPro" id="IPR006667">
    <property type="entry name" value="SLC41_membr_dom"/>
</dbReference>
<feature type="transmembrane region" description="Helical" evidence="9">
    <location>
        <begin position="374"/>
        <end position="395"/>
    </location>
</feature>
<dbReference type="InterPro" id="IPR006669">
    <property type="entry name" value="MgtE_transporter"/>
</dbReference>
<dbReference type="KEGG" id="mpk:VL20_2600"/>
<dbReference type="Pfam" id="PF03448">
    <property type="entry name" value="MgtE_N"/>
    <property type="match status" value="1"/>
</dbReference>
<dbReference type="Proteomes" id="UP000068167">
    <property type="component" value="Chromosome"/>
</dbReference>
<dbReference type="Pfam" id="PF01769">
    <property type="entry name" value="MgtE"/>
    <property type="match status" value="1"/>
</dbReference>
<reference evidence="11 12" key="1">
    <citation type="journal article" date="2016" name="Stand. Genomic Sci.">
        <title>Complete genome sequence and genomic characterization of Microcystis panniformis FACHB 1757 by third-generation sequencing.</title>
        <authorList>
            <person name="Zhang J.Y."/>
            <person name="Guan R."/>
            <person name="Zhang H.J."/>
            <person name="Li H."/>
            <person name="Xiao P."/>
            <person name="Yu G.L."/>
            <person name="Du L."/>
            <person name="Cao D.M."/>
            <person name="Zhu B.C."/>
            <person name="Li R.H."/>
            <person name="Lu Z.H."/>
        </authorList>
    </citation>
    <scope>NUCLEOTIDE SEQUENCE [LARGE SCALE GENOMIC DNA]</scope>
    <source>
        <strain evidence="11 12">FACHB-1757</strain>
    </source>
</reference>
<dbReference type="PANTHER" id="PTHR43773:SF1">
    <property type="entry name" value="MAGNESIUM TRANSPORTER MGTE"/>
    <property type="match status" value="1"/>
</dbReference>
<dbReference type="AlphaFoldDB" id="A0A0K1S0Z1"/>
<dbReference type="GO" id="GO:0046872">
    <property type="term" value="F:metal ion binding"/>
    <property type="evidence" value="ECO:0007669"/>
    <property type="project" value="UniProtKB-KW"/>
</dbReference>
<dbReference type="PANTHER" id="PTHR43773">
    <property type="entry name" value="MAGNESIUM TRANSPORTER MGTE"/>
    <property type="match status" value="1"/>
</dbReference>
<dbReference type="InterPro" id="IPR046342">
    <property type="entry name" value="CBS_dom_sf"/>
</dbReference>
<evidence type="ECO:0000256" key="9">
    <source>
        <dbReference type="RuleBase" id="RU362011"/>
    </source>
</evidence>
<dbReference type="InterPro" id="IPR038076">
    <property type="entry name" value="MgtE_N_sf"/>
</dbReference>
<dbReference type="InterPro" id="IPR036739">
    <property type="entry name" value="SLC41_membr_dom_sf"/>
</dbReference>
<evidence type="ECO:0000256" key="8">
    <source>
        <dbReference type="PROSITE-ProRule" id="PRU00703"/>
    </source>
</evidence>
<feature type="transmembrane region" description="Helical" evidence="9">
    <location>
        <begin position="401"/>
        <end position="427"/>
    </location>
</feature>
<keyword evidence="5 9" id="KW-0460">Magnesium</keyword>
<comment type="function">
    <text evidence="9">Acts as a magnesium transporter.</text>
</comment>
<dbReference type="EMBL" id="CP011339">
    <property type="protein sequence ID" value="AKV67673.1"/>
    <property type="molecule type" value="Genomic_DNA"/>
</dbReference>
<evidence type="ECO:0000256" key="7">
    <source>
        <dbReference type="ARBA" id="ARBA00023136"/>
    </source>
</evidence>
<dbReference type="GO" id="GO:0015095">
    <property type="term" value="F:magnesium ion transmembrane transporter activity"/>
    <property type="evidence" value="ECO:0007669"/>
    <property type="project" value="UniProtKB-UniRule"/>
</dbReference>
<keyword evidence="9" id="KW-1003">Cell membrane</keyword>
<dbReference type="NCBIfam" id="TIGR00400">
    <property type="entry name" value="mgtE"/>
    <property type="match status" value="1"/>
</dbReference>
<feature type="domain" description="CBS" evidence="10">
    <location>
        <begin position="214"/>
        <end position="270"/>
    </location>
</feature>
<dbReference type="SUPFAM" id="SSF158791">
    <property type="entry name" value="MgtE N-terminal domain-like"/>
    <property type="match status" value="1"/>
</dbReference>
<feature type="domain" description="CBS" evidence="10">
    <location>
        <begin position="150"/>
        <end position="212"/>
    </location>
</feature>
<dbReference type="Gene3D" id="1.10.357.20">
    <property type="entry name" value="SLC41 divalent cation transporters, integral membrane domain"/>
    <property type="match status" value="1"/>
</dbReference>
<dbReference type="Pfam" id="PF00571">
    <property type="entry name" value="CBS"/>
    <property type="match status" value="2"/>
</dbReference>
<proteinExistence type="inferred from homology"/>
<evidence type="ECO:0000256" key="2">
    <source>
        <dbReference type="ARBA" id="ARBA00009749"/>
    </source>
</evidence>
<dbReference type="SMART" id="SM00924">
    <property type="entry name" value="MgtE_N"/>
    <property type="match status" value="1"/>
</dbReference>
<evidence type="ECO:0000256" key="5">
    <source>
        <dbReference type="ARBA" id="ARBA00022842"/>
    </source>
</evidence>
<keyword evidence="7 9" id="KW-0472">Membrane</keyword>
<dbReference type="SUPFAM" id="SSF161093">
    <property type="entry name" value="MgtE membrane domain-like"/>
    <property type="match status" value="1"/>
</dbReference>
<keyword evidence="12" id="KW-1185">Reference proteome</keyword>
<dbReference type="Gene3D" id="1.25.60.10">
    <property type="entry name" value="MgtE N-terminal domain-like"/>
    <property type="match status" value="1"/>
</dbReference>
<accession>A0A0K1S0Z1</accession>
<evidence type="ECO:0000256" key="1">
    <source>
        <dbReference type="ARBA" id="ARBA00004141"/>
    </source>
</evidence>
<organism evidence="11 12">
    <name type="scientific">Microcystis panniformis FACHB-1757</name>
    <dbReference type="NCBI Taxonomy" id="1638788"/>
    <lineage>
        <taxon>Bacteria</taxon>
        <taxon>Bacillati</taxon>
        <taxon>Cyanobacteriota</taxon>
        <taxon>Cyanophyceae</taxon>
        <taxon>Oscillatoriophycideae</taxon>
        <taxon>Chroococcales</taxon>
        <taxon>Microcystaceae</taxon>
        <taxon>Microcystis</taxon>
    </lineage>
</organism>
<feature type="transmembrane region" description="Helical" evidence="9">
    <location>
        <begin position="439"/>
        <end position="462"/>
    </location>
</feature>
<evidence type="ECO:0000313" key="11">
    <source>
        <dbReference type="EMBL" id="AKV67673.1"/>
    </source>
</evidence>
<keyword evidence="4 9" id="KW-0812">Transmembrane</keyword>
<comment type="subcellular location">
    <subcellularLocation>
        <location evidence="9">Cell membrane</location>
        <topology evidence="9">Multi-pass membrane protein</topology>
    </subcellularLocation>
    <subcellularLocation>
        <location evidence="1">Membrane</location>
        <topology evidence="1">Multi-pass membrane protein</topology>
    </subcellularLocation>
</comment>
<dbReference type="CDD" id="cd04606">
    <property type="entry name" value="CBS_pair_Mg_transporter"/>
    <property type="match status" value="1"/>
</dbReference>
<evidence type="ECO:0000256" key="6">
    <source>
        <dbReference type="ARBA" id="ARBA00022989"/>
    </source>
</evidence>
<evidence type="ECO:0000313" key="12">
    <source>
        <dbReference type="Proteomes" id="UP000068167"/>
    </source>
</evidence>
<evidence type="ECO:0000256" key="4">
    <source>
        <dbReference type="ARBA" id="ARBA00022692"/>
    </source>
</evidence>
<comment type="subunit">
    <text evidence="9">Homodimer.</text>
</comment>
<dbReference type="PROSITE" id="PS51371">
    <property type="entry name" value="CBS"/>
    <property type="match status" value="2"/>
</dbReference>
<dbReference type="InterPro" id="IPR006668">
    <property type="entry name" value="Mg_transptr_MgtE_intracell_dom"/>
</dbReference>
<dbReference type="Gene3D" id="3.10.580.10">
    <property type="entry name" value="CBS-domain"/>
    <property type="match status" value="1"/>
</dbReference>
<comment type="similarity">
    <text evidence="2 9">Belongs to the SLC41A transporter family.</text>
</comment>